<dbReference type="STRING" id="84724.SAMN04488564_10237"/>
<organism evidence="2 3">
    <name type="scientific">Lentzea waywayandensis</name>
    <dbReference type="NCBI Taxonomy" id="84724"/>
    <lineage>
        <taxon>Bacteria</taxon>
        <taxon>Bacillati</taxon>
        <taxon>Actinomycetota</taxon>
        <taxon>Actinomycetes</taxon>
        <taxon>Pseudonocardiales</taxon>
        <taxon>Pseudonocardiaceae</taxon>
        <taxon>Lentzea</taxon>
    </lineage>
</organism>
<name>A0A1I6D9A7_9PSEU</name>
<reference evidence="3" key="1">
    <citation type="submission" date="2016-10" db="EMBL/GenBank/DDBJ databases">
        <authorList>
            <person name="Varghese N."/>
            <person name="Submissions S."/>
        </authorList>
    </citation>
    <scope>NUCLEOTIDE SEQUENCE [LARGE SCALE GENOMIC DNA]</scope>
    <source>
        <strain evidence="3">DSM 44232</strain>
    </source>
</reference>
<dbReference type="Proteomes" id="UP000198583">
    <property type="component" value="Unassembled WGS sequence"/>
</dbReference>
<feature type="region of interest" description="Disordered" evidence="1">
    <location>
        <begin position="1"/>
        <end position="28"/>
    </location>
</feature>
<protein>
    <submittedName>
        <fullName evidence="2">Menaquinone-dependent protoporphyrinogen oxidase</fullName>
    </submittedName>
</protein>
<evidence type="ECO:0000313" key="2">
    <source>
        <dbReference type="EMBL" id="SFR02036.1"/>
    </source>
</evidence>
<proteinExistence type="predicted"/>
<evidence type="ECO:0000313" key="3">
    <source>
        <dbReference type="Proteomes" id="UP000198583"/>
    </source>
</evidence>
<keyword evidence="3" id="KW-1185">Reference proteome</keyword>
<feature type="compositionally biased region" description="Basic and acidic residues" evidence="1">
    <location>
        <begin position="1"/>
        <end position="15"/>
    </location>
</feature>
<evidence type="ECO:0000256" key="1">
    <source>
        <dbReference type="SAM" id="MobiDB-lite"/>
    </source>
</evidence>
<accession>A0A1I6D9A7</accession>
<sequence>MHESRGPTPDRDPLLRENGQLLRSESRIGADEPVTFGGRLTPKTAVGFISKKMARGEMAGDFRDRDEIAFWADMIAEQLVAAR</sequence>
<dbReference type="AlphaFoldDB" id="A0A1I6D9A7"/>
<gene>
    <name evidence="2" type="ORF">SAMN04488564_10237</name>
</gene>
<dbReference type="EMBL" id="FOYL01000002">
    <property type="protein sequence ID" value="SFR02036.1"/>
    <property type="molecule type" value="Genomic_DNA"/>
</dbReference>